<evidence type="ECO:0000313" key="3">
    <source>
        <dbReference type="Proteomes" id="UP000580250"/>
    </source>
</evidence>
<protein>
    <submittedName>
        <fullName evidence="2">Uncharacterized protein</fullName>
    </submittedName>
</protein>
<proteinExistence type="predicted"/>
<keyword evidence="1" id="KW-0472">Membrane</keyword>
<comment type="caution">
    <text evidence="2">The sequence shown here is derived from an EMBL/GenBank/DDBJ whole genome shotgun (WGS) entry which is preliminary data.</text>
</comment>
<keyword evidence="1" id="KW-1133">Transmembrane helix</keyword>
<reference evidence="2 3" key="1">
    <citation type="submission" date="2020-08" db="EMBL/GenBank/DDBJ databases">
        <authorList>
            <person name="Koutsovoulos G."/>
            <person name="Danchin GJ E."/>
        </authorList>
    </citation>
    <scope>NUCLEOTIDE SEQUENCE [LARGE SCALE GENOMIC DNA]</scope>
</reference>
<name>A0A6V7VVU4_MELEN</name>
<dbReference type="EMBL" id="CAJEWN010000334">
    <property type="protein sequence ID" value="CAD2179055.1"/>
    <property type="molecule type" value="Genomic_DNA"/>
</dbReference>
<gene>
    <name evidence="2" type="ORF">MENT_LOCUS31039</name>
</gene>
<evidence type="ECO:0000313" key="2">
    <source>
        <dbReference type="EMBL" id="CAD2179055.1"/>
    </source>
</evidence>
<sequence length="60" mass="7207">MYFKCASVVGRKSSLKRQDRHYILAFSRGHQIKKLIRMHSNKIISFHSLLFLFFQLFANF</sequence>
<feature type="transmembrane region" description="Helical" evidence="1">
    <location>
        <begin position="43"/>
        <end position="58"/>
    </location>
</feature>
<dbReference type="Proteomes" id="UP000580250">
    <property type="component" value="Unassembled WGS sequence"/>
</dbReference>
<organism evidence="2 3">
    <name type="scientific">Meloidogyne enterolobii</name>
    <name type="common">Root-knot nematode worm</name>
    <name type="synonym">Meloidogyne mayaguensis</name>
    <dbReference type="NCBI Taxonomy" id="390850"/>
    <lineage>
        <taxon>Eukaryota</taxon>
        <taxon>Metazoa</taxon>
        <taxon>Ecdysozoa</taxon>
        <taxon>Nematoda</taxon>
        <taxon>Chromadorea</taxon>
        <taxon>Rhabditida</taxon>
        <taxon>Tylenchina</taxon>
        <taxon>Tylenchomorpha</taxon>
        <taxon>Tylenchoidea</taxon>
        <taxon>Meloidogynidae</taxon>
        <taxon>Meloidogyninae</taxon>
        <taxon>Meloidogyne</taxon>
    </lineage>
</organism>
<accession>A0A6V7VVU4</accession>
<keyword evidence="1" id="KW-0812">Transmembrane</keyword>
<dbReference type="AlphaFoldDB" id="A0A6V7VVU4"/>
<evidence type="ECO:0000256" key="1">
    <source>
        <dbReference type="SAM" id="Phobius"/>
    </source>
</evidence>